<dbReference type="SMART" id="SM00822">
    <property type="entry name" value="PKS_KR"/>
    <property type="match status" value="1"/>
</dbReference>
<sequence length="306" mass="33103">MPDLVWLITGTNSGLGLALAEYVLSQGHHVIATTRNLSKLPESLQRAKHLELDTSASQSEIQAVGVKALDLYGHVDVLVNMAGYGLESPVEEIDAKDLERQYATNVFGPVYLTQALLPSFRARKSGTILNISSIGSVDPGPGLAGYTSSKAALDAISETLAQEVAPWNIRVLIVQPSFFPTNWFAAATANPEQSKNSRPNATRTGAYAGVYGISAQIPLRNLRDHRIGDCRKAAQRMFEVVTRTGVAEGLGDEWDRILLGVECGERFEKFVRHLEGNLKATEAIWSSTEIEEAEMAALRAAAGLVD</sequence>
<evidence type="ECO:0000256" key="2">
    <source>
        <dbReference type="ARBA" id="ARBA00022857"/>
    </source>
</evidence>
<dbReference type="InterPro" id="IPR057326">
    <property type="entry name" value="KR_dom"/>
</dbReference>
<dbReference type="EMBL" id="SFCI01000087">
    <property type="protein sequence ID" value="TFY82682.1"/>
    <property type="molecule type" value="Genomic_DNA"/>
</dbReference>
<dbReference type="PANTHER" id="PTHR43976:SF16">
    <property type="entry name" value="SHORT-CHAIN DEHYDROGENASE_REDUCTASE FAMILY PROTEIN"/>
    <property type="match status" value="1"/>
</dbReference>
<keyword evidence="2" id="KW-0521">NADP</keyword>
<dbReference type="Gene3D" id="3.40.50.720">
    <property type="entry name" value="NAD(P)-binding Rossmann-like Domain"/>
    <property type="match status" value="1"/>
</dbReference>
<dbReference type="PROSITE" id="PS00061">
    <property type="entry name" value="ADH_SHORT"/>
    <property type="match status" value="1"/>
</dbReference>
<evidence type="ECO:0000313" key="7">
    <source>
        <dbReference type="Proteomes" id="UP000298061"/>
    </source>
</evidence>
<feature type="domain" description="Ketoreductase" evidence="5">
    <location>
        <begin position="4"/>
        <end position="172"/>
    </location>
</feature>
<gene>
    <name evidence="6" type="ORF">EWM64_g1330</name>
</gene>
<proteinExistence type="inferred from homology"/>
<dbReference type="AlphaFoldDB" id="A0A4Z0A6M6"/>
<evidence type="ECO:0000256" key="1">
    <source>
        <dbReference type="ARBA" id="ARBA00006484"/>
    </source>
</evidence>
<dbReference type="OrthoDB" id="1274115at2759"/>
<dbReference type="InterPro" id="IPR020904">
    <property type="entry name" value="Sc_DH/Rdtase_CS"/>
</dbReference>
<evidence type="ECO:0000256" key="4">
    <source>
        <dbReference type="RuleBase" id="RU000363"/>
    </source>
</evidence>
<keyword evidence="7" id="KW-1185">Reference proteome</keyword>
<dbReference type="GO" id="GO:0016491">
    <property type="term" value="F:oxidoreductase activity"/>
    <property type="evidence" value="ECO:0007669"/>
    <property type="project" value="UniProtKB-KW"/>
</dbReference>
<dbReference type="PRINTS" id="PR00080">
    <property type="entry name" value="SDRFAMILY"/>
</dbReference>
<name>A0A4Z0A6M6_9AGAM</name>
<organism evidence="6 7">
    <name type="scientific">Hericium alpestre</name>
    <dbReference type="NCBI Taxonomy" id="135208"/>
    <lineage>
        <taxon>Eukaryota</taxon>
        <taxon>Fungi</taxon>
        <taxon>Dikarya</taxon>
        <taxon>Basidiomycota</taxon>
        <taxon>Agaricomycotina</taxon>
        <taxon>Agaricomycetes</taxon>
        <taxon>Russulales</taxon>
        <taxon>Hericiaceae</taxon>
        <taxon>Hericium</taxon>
    </lineage>
</organism>
<dbReference type="Pfam" id="PF00106">
    <property type="entry name" value="adh_short"/>
    <property type="match status" value="1"/>
</dbReference>
<dbReference type="PRINTS" id="PR00081">
    <property type="entry name" value="GDHRDH"/>
</dbReference>
<dbReference type="InterPro" id="IPR002347">
    <property type="entry name" value="SDR_fam"/>
</dbReference>
<keyword evidence="3" id="KW-0560">Oxidoreductase</keyword>
<reference evidence="6 7" key="1">
    <citation type="submission" date="2019-02" db="EMBL/GenBank/DDBJ databases">
        <title>Genome sequencing of the rare red list fungi Hericium alpestre (H. flagellum).</title>
        <authorList>
            <person name="Buettner E."/>
            <person name="Kellner H."/>
        </authorList>
    </citation>
    <scope>NUCLEOTIDE SEQUENCE [LARGE SCALE GENOMIC DNA]</scope>
    <source>
        <strain evidence="6 7">DSM 108284</strain>
    </source>
</reference>
<dbReference type="SUPFAM" id="SSF51735">
    <property type="entry name" value="NAD(P)-binding Rossmann-fold domains"/>
    <property type="match status" value="1"/>
</dbReference>
<dbReference type="InterPro" id="IPR036291">
    <property type="entry name" value="NAD(P)-bd_dom_sf"/>
</dbReference>
<dbReference type="STRING" id="135208.A0A4Z0A6M6"/>
<dbReference type="CDD" id="cd05374">
    <property type="entry name" value="17beta-HSD-like_SDR_c"/>
    <property type="match status" value="1"/>
</dbReference>
<protein>
    <recommendedName>
        <fullName evidence="5">Ketoreductase domain-containing protein</fullName>
    </recommendedName>
</protein>
<dbReference type="Proteomes" id="UP000298061">
    <property type="component" value="Unassembled WGS sequence"/>
</dbReference>
<dbReference type="PANTHER" id="PTHR43976">
    <property type="entry name" value="SHORT CHAIN DEHYDROGENASE"/>
    <property type="match status" value="1"/>
</dbReference>
<evidence type="ECO:0000256" key="3">
    <source>
        <dbReference type="ARBA" id="ARBA00023002"/>
    </source>
</evidence>
<dbReference type="InterPro" id="IPR051911">
    <property type="entry name" value="SDR_oxidoreductase"/>
</dbReference>
<evidence type="ECO:0000259" key="5">
    <source>
        <dbReference type="SMART" id="SM00822"/>
    </source>
</evidence>
<evidence type="ECO:0000313" key="6">
    <source>
        <dbReference type="EMBL" id="TFY82682.1"/>
    </source>
</evidence>
<comment type="caution">
    <text evidence="6">The sequence shown here is derived from an EMBL/GenBank/DDBJ whole genome shotgun (WGS) entry which is preliminary data.</text>
</comment>
<comment type="similarity">
    <text evidence="1 4">Belongs to the short-chain dehydrogenases/reductases (SDR) family.</text>
</comment>
<accession>A0A4Z0A6M6</accession>